<dbReference type="AlphaFoldDB" id="A0A9D2PP85"/>
<dbReference type="NCBIfam" id="TIGR03309">
    <property type="entry name" value="matur_yqeB"/>
    <property type="match status" value="1"/>
</dbReference>
<gene>
    <name evidence="1" type="ORF">H9753_06765</name>
</gene>
<proteinExistence type="predicted"/>
<protein>
    <submittedName>
        <fullName evidence="1">EF2563 family selenium-dependent molybdenum hydroxylase system protein</fullName>
    </submittedName>
</protein>
<sequence length="285" mass="30843">MKPVIVRGGGDVATGTIHRLCRSGYPVIVLECERPSAIRRRVAFCQAVYEKTMTVEGITCTRAESLQEALQAAAPQHPMLLVDPRGDCLKDWKPDILIDGILAKKNLGTRRDMAALTIALGPGFEAGKDVDYVIETKRGHYLGRILEKGTAIPNTGVPGVIGGYGKERVIHAPQAGIFHQIKDIGDWVDAGEEIGWIQTGEEEPCAPAGGQSADRKVPVRTEISGVLRGIIEEGFPVTEHFKLADVDPRAESAAYCDLISDKARCIAGSVLELVCGFEKRMEKAD</sequence>
<reference evidence="1" key="1">
    <citation type="journal article" date="2021" name="PeerJ">
        <title>Extensive microbial diversity within the chicken gut microbiome revealed by metagenomics and culture.</title>
        <authorList>
            <person name="Gilroy R."/>
            <person name="Ravi A."/>
            <person name="Getino M."/>
            <person name="Pursley I."/>
            <person name="Horton D.L."/>
            <person name="Alikhan N.F."/>
            <person name="Baker D."/>
            <person name="Gharbi K."/>
            <person name="Hall N."/>
            <person name="Watson M."/>
            <person name="Adriaenssens E.M."/>
            <person name="Foster-Nyarko E."/>
            <person name="Jarju S."/>
            <person name="Secka A."/>
            <person name="Antonio M."/>
            <person name="Oren A."/>
            <person name="Chaudhuri R.R."/>
            <person name="La Ragione R."/>
            <person name="Hildebrand F."/>
            <person name="Pallen M.J."/>
        </authorList>
    </citation>
    <scope>NUCLEOTIDE SEQUENCE</scope>
    <source>
        <strain evidence="1">ChiBcec2-3848</strain>
    </source>
</reference>
<evidence type="ECO:0000313" key="2">
    <source>
        <dbReference type="Proteomes" id="UP000823886"/>
    </source>
</evidence>
<dbReference type="Proteomes" id="UP000823886">
    <property type="component" value="Unassembled WGS sequence"/>
</dbReference>
<reference evidence="1" key="2">
    <citation type="submission" date="2021-04" db="EMBL/GenBank/DDBJ databases">
        <authorList>
            <person name="Gilroy R."/>
        </authorList>
    </citation>
    <scope>NUCLEOTIDE SEQUENCE</scope>
    <source>
        <strain evidence="1">ChiBcec2-3848</strain>
    </source>
</reference>
<name>A0A9D2PP85_9FIRM</name>
<comment type="caution">
    <text evidence="1">The sequence shown here is derived from an EMBL/GenBank/DDBJ whole genome shotgun (WGS) entry which is preliminary data.</text>
</comment>
<accession>A0A9D2PP85</accession>
<evidence type="ECO:0000313" key="1">
    <source>
        <dbReference type="EMBL" id="HJC63302.1"/>
    </source>
</evidence>
<dbReference type="InterPro" id="IPR017695">
    <property type="entry name" value="Se-dep_Mo_hydrolase_YqeB"/>
</dbReference>
<dbReference type="EMBL" id="DWVZ01000087">
    <property type="protein sequence ID" value="HJC63302.1"/>
    <property type="molecule type" value="Genomic_DNA"/>
</dbReference>
<organism evidence="1 2">
    <name type="scientific">Candidatus Blautia merdavium</name>
    <dbReference type="NCBI Taxonomy" id="2838494"/>
    <lineage>
        <taxon>Bacteria</taxon>
        <taxon>Bacillati</taxon>
        <taxon>Bacillota</taxon>
        <taxon>Clostridia</taxon>
        <taxon>Lachnospirales</taxon>
        <taxon>Lachnospiraceae</taxon>
        <taxon>Blautia</taxon>
    </lineage>
</organism>